<dbReference type="Gene3D" id="1.10.10.10">
    <property type="entry name" value="Winged helix-like DNA-binding domain superfamily/Winged helix DNA-binding domain"/>
    <property type="match status" value="1"/>
</dbReference>
<evidence type="ECO:0000313" key="2">
    <source>
        <dbReference type="EMBL" id="KKQ70187.1"/>
    </source>
</evidence>
<comment type="caution">
    <text evidence="2">The sequence shown here is derived from an EMBL/GenBank/DDBJ whole genome shotgun (WGS) entry which is preliminary data.</text>
</comment>
<dbReference type="PANTHER" id="PTHR34293:SF1">
    <property type="entry name" value="HTH-TYPE TRANSCRIPTIONAL REGULATOR TRMBL2"/>
    <property type="match status" value="1"/>
</dbReference>
<dbReference type="InterPro" id="IPR036388">
    <property type="entry name" value="WH-like_DNA-bd_sf"/>
</dbReference>
<dbReference type="InterPro" id="IPR036390">
    <property type="entry name" value="WH_DNA-bd_sf"/>
</dbReference>
<accession>A0A0G0JU54</accession>
<dbReference type="InterPro" id="IPR002831">
    <property type="entry name" value="Tscrpt_reg_TrmB_N"/>
</dbReference>
<feature type="domain" description="Transcription regulator TrmB N-terminal" evidence="1">
    <location>
        <begin position="6"/>
        <end position="74"/>
    </location>
</feature>
<dbReference type="EMBL" id="LBUU01000006">
    <property type="protein sequence ID" value="KKQ70187.1"/>
    <property type="molecule type" value="Genomic_DNA"/>
</dbReference>
<dbReference type="AlphaFoldDB" id="A0A0G0JU54"/>
<gene>
    <name evidence="2" type="ORF">US91_C0006G0024</name>
</gene>
<protein>
    <submittedName>
        <fullName evidence="2">Transcriptional regulator, TrmB</fullName>
    </submittedName>
</protein>
<evidence type="ECO:0000313" key="3">
    <source>
        <dbReference type="Proteomes" id="UP000034022"/>
    </source>
</evidence>
<dbReference type="CDD" id="cd00090">
    <property type="entry name" value="HTH_ARSR"/>
    <property type="match status" value="1"/>
</dbReference>
<name>A0A0G0JU54_9BACT</name>
<dbReference type="Proteomes" id="UP000034022">
    <property type="component" value="Unassembled WGS sequence"/>
</dbReference>
<sequence>MDISILKKIGLNEKEIKIYLSLLEYGAISVRGLADITEINRGTVYDILKKLQDQGLVTYYHVGSKQKFVAENPEKILLVLKNQEEEIKKTREYFKDILPELKALQGKEETKPTTKFYEGRTGIKTILDDVLESLDNEKIKEYYIYSATKASNDIYNAYPNFTKDRIKKKINVKAISLAKGGGLSGLDERKWLGTEDESATFIIIYKDKVAYISRDTRDTPVGVIIENKDIYNTQKIIFMRLWGLLKSENQK</sequence>
<reference evidence="2 3" key="1">
    <citation type="journal article" date="2015" name="Nature">
        <title>rRNA introns, odd ribosomes, and small enigmatic genomes across a large radiation of phyla.</title>
        <authorList>
            <person name="Brown C.T."/>
            <person name="Hug L.A."/>
            <person name="Thomas B.C."/>
            <person name="Sharon I."/>
            <person name="Castelle C.J."/>
            <person name="Singh A."/>
            <person name="Wilkins M.J."/>
            <person name="Williams K.H."/>
            <person name="Banfield J.F."/>
        </authorList>
    </citation>
    <scope>NUCLEOTIDE SEQUENCE [LARGE SCALE GENOMIC DNA]</scope>
</reference>
<dbReference type="InterPro" id="IPR051797">
    <property type="entry name" value="TrmB-like"/>
</dbReference>
<organism evidence="2 3">
    <name type="scientific">Candidatus Falkowbacteria bacterium GW2011_GWE1_38_31</name>
    <dbReference type="NCBI Taxonomy" id="1618638"/>
    <lineage>
        <taxon>Bacteria</taxon>
        <taxon>Candidatus Falkowiibacteriota</taxon>
    </lineage>
</organism>
<proteinExistence type="predicted"/>
<dbReference type="Pfam" id="PF01978">
    <property type="entry name" value="TrmB"/>
    <property type="match status" value="1"/>
</dbReference>
<evidence type="ECO:0000259" key="1">
    <source>
        <dbReference type="Pfam" id="PF01978"/>
    </source>
</evidence>
<dbReference type="SUPFAM" id="SSF46785">
    <property type="entry name" value="Winged helix' DNA-binding domain"/>
    <property type="match status" value="1"/>
</dbReference>
<dbReference type="InterPro" id="IPR011991">
    <property type="entry name" value="ArsR-like_HTH"/>
</dbReference>
<dbReference type="PANTHER" id="PTHR34293">
    <property type="entry name" value="HTH-TYPE TRANSCRIPTIONAL REGULATOR TRMBL2"/>
    <property type="match status" value="1"/>
</dbReference>